<proteinExistence type="predicted"/>
<dbReference type="Proteomes" id="UP001148838">
    <property type="component" value="Unassembled WGS sequence"/>
</dbReference>
<reference evidence="1 2" key="1">
    <citation type="journal article" date="2022" name="Allergy">
        <title>Genome assembly and annotation of Periplaneta americana reveal a comprehensive cockroach allergen profile.</title>
        <authorList>
            <person name="Wang L."/>
            <person name="Xiong Q."/>
            <person name="Saelim N."/>
            <person name="Wang L."/>
            <person name="Nong W."/>
            <person name="Wan A.T."/>
            <person name="Shi M."/>
            <person name="Liu X."/>
            <person name="Cao Q."/>
            <person name="Hui J.H.L."/>
            <person name="Sookrung N."/>
            <person name="Leung T.F."/>
            <person name="Tungtrongchitr A."/>
            <person name="Tsui S.K.W."/>
        </authorList>
    </citation>
    <scope>NUCLEOTIDE SEQUENCE [LARGE SCALE GENOMIC DNA]</scope>
    <source>
        <strain evidence="1">PWHHKU_190912</strain>
    </source>
</reference>
<comment type="caution">
    <text evidence="1">The sequence shown here is derived from an EMBL/GenBank/DDBJ whole genome shotgun (WGS) entry which is preliminary data.</text>
</comment>
<evidence type="ECO:0000313" key="1">
    <source>
        <dbReference type="EMBL" id="KAJ4436746.1"/>
    </source>
</evidence>
<accession>A0ABQ8SSK7</accession>
<keyword evidence="2" id="KW-1185">Reference proteome</keyword>
<name>A0ABQ8SSK7_PERAM</name>
<protein>
    <submittedName>
        <fullName evidence="1">Uncharacterized protein</fullName>
    </submittedName>
</protein>
<organism evidence="1 2">
    <name type="scientific">Periplaneta americana</name>
    <name type="common">American cockroach</name>
    <name type="synonym">Blatta americana</name>
    <dbReference type="NCBI Taxonomy" id="6978"/>
    <lineage>
        <taxon>Eukaryota</taxon>
        <taxon>Metazoa</taxon>
        <taxon>Ecdysozoa</taxon>
        <taxon>Arthropoda</taxon>
        <taxon>Hexapoda</taxon>
        <taxon>Insecta</taxon>
        <taxon>Pterygota</taxon>
        <taxon>Neoptera</taxon>
        <taxon>Polyneoptera</taxon>
        <taxon>Dictyoptera</taxon>
        <taxon>Blattodea</taxon>
        <taxon>Blattoidea</taxon>
        <taxon>Blattidae</taxon>
        <taxon>Blattinae</taxon>
        <taxon>Periplaneta</taxon>
    </lineage>
</organism>
<dbReference type="EMBL" id="JAJSOF020000021">
    <property type="protein sequence ID" value="KAJ4436746.1"/>
    <property type="molecule type" value="Genomic_DNA"/>
</dbReference>
<sequence>MLYRLSYPRNYTRHRQNFSFISTELKWADKTPEPNFECTQILCDLNCGFLLTYLRVRVQVSQPYRRTGKIHRHITFLCYIRVIHFLDSRLDDKSFSTE</sequence>
<evidence type="ECO:0000313" key="2">
    <source>
        <dbReference type="Proteomes" id="UP001148838"/>
    </source>
</evidence>
<gene>
    <name evidence="1" type="ORF">ANN_16878</name>
</gene>